<dbReference type="PRINTS" id="PR00081">
    <property type="entry name" value="GDHRDH"/>
</dbReference>
<evidence type="ECO:0000256" key="1">
    <source>
        <dbReference type="ARBA" id="ARBA00006328"/>
    </source>
</evidence>
<gene>
    <name evidence="4" type="ORF">N0V87_002991</name>
</gene>
<dbReference type="Proteomes" id="UP001140562">
    <property type="component" value="Unassembled WGS sequence"/>
</dbReference>
<proteinExistence type="inferred from homology"/>
<evidence type="ECO:0000313" key="5">
    <source>
        <dbReference type="Proteomes" id="UP001140562"/>
    </source>
</evidence>
<dbReference type="EMBL" id="JAPEUV010000020">
    <property type="protein sequence ID" value="KAJ4339791.1"/>
    <property type="molecule type" value="Genomic_DNA"/>
</dbReference>
<comment type="caution">
    <text evidence="4">The sequence shown here is derived from an EMBL/GenBank/DDBJ whole genome shotgun (WGS) entry which is preliminary data.</text>
</comment>
<keyword evidence="5" id="KW-1185">Reference proteome</keyword>
<dbReference type="GO" id="GO:0005634">
    <property type="term" value="C:nucleus"/>
    <property type="evidence" value="ECO:0007669"/>
    <property type="project" value="TreeGrafter"/>
</dbReference>
<name>A0A9W9C1U2_9PLEO</name>
<dbReference type="CDD" id="cd05251">
    <property type="entry name" value="NmrA_like_SDR_a"/>
    <property type="match status" value="1"/>
</dbReference>
<dbReference type="SUPFAM" id="SSF51735">
    <property type="entry name" value="NAD(P)-binding Rossmann-fold domains"/>
    <property type="match status" value="2"/>
</dbReference>
<dbReference type="Pfam" id="PF00106">
    <property type="entry name" value="adh_short"/>
    <property type="match status" value="1"/>
</dbReference>
<evidence type="ECO:0000313" key="4">
    <source>
        <dbReference type="EMBL" id="KAJ4339791.1"/>
    </source>
</evidence>
<dbReference type="InterPro" id="IPR002347">
    <property type="entry name" value="SDR_fam"/>
</dbReference>
<dbReference type="PANTHER" id="PTHR42748:SF28">
    <property type="entry name" value="NMRA-LIKE DOMAIN-CONTAINING PROTEIN"/>
    <property type="match status" value="1"/>
</dbReference>
<protein>
    <recommendedName>
        <fullName evidence="3">NmrA-like domain-containing protein</fullName>
    </recommendedName>
</protein>
<comment type="similarity">
    <text evidence="1">Belongs to the NmrA-type oxidoreductase family.</text>
</comment>
<dbReference type="PANTHER" id="PTHR42748">
    <property type="entry name" value="NITROGEN METABOLITE REPRESSION PROTEIN NMRA FAMILY MEMBER"/>
    <property type="match status" value="1"/>
</dbReference>
<sequence>MGDFVIEQGKVAVVTGATSGIGSWLAAHLHGRGYRVVLCGRRTKEGQEVASSLDATGNSAIFVQCDVGSYSSQTEMFQTVWKKWSRLDVFVANAGGIDGDSKYNFSRRGAAVDDLPPEPNTSCTDVDFKGVIYGTTLATHFMRRNPQVKGAAVHQWVRTVGPVLQKKDNITVNCVMPGGIETPAMPGFSEAFLPQQMTLQSTLMSGYDLFLEDEDNSKTGQLIEAAHRDLIPWEQSEYKSGAFAKRTHAVYEPWFSMLHGERSELPGALQGPPSRGPKIIAVTGATGSQGGGVLNVMKGVPGWKVRALTRNPTSDAAKRLADRGIEVVKADFDDESSLRQAFDGVQAVFVVTNWWEHLFQGKSQDEAGEIEEEQGMKLARAAAATPSLEHYIWSTTPSAKRKLKGKVLTPHMDYKANVDARIKAELPDLAAITTYLYFGYYPQNMAFFPLIKPIEYPGNGQFIQTLPTKSDAIVLNSGDMTMNPGIWVRQVLATGARAYGKYANVALEKLTFQEMIDIWSEVTGKKGVLIETTIETWTKLWGPAGNELGLQFKFGELCDPWEVDETFISPEELSIDRNEVVGFRGTIEGLKHLF</sequence>
<dbReference type="Gene3D" id="3.90.25.10">
    <property type="entry name" value="UDP-galactose 4-epimerase, domain 1"/>
    <property type="match status" value="1"/>
</dbReference>
<reference evidence="4" key="1">
    <citation type="submission" date="2022-10" db="EMBL/GenBank/DDBJ databases">
        <title>Tapping the CABI collections for fungal endophytes: first genome assemblies for Collariella, Neodidymelliopsis, Ascochyta clinopodiicola, Didymella pomorum, Didymosphaeria variabile, Neocosmospora piperis and Neocucurbitaria cava.</title>
        <authorList>
            <person name="Hill R."/>
        </authorList>
    </citation>
    <scope>NUCLEOTIDE SEQUENCE</scope>
    <source>
        <strain evidence="4">IMI 360193</strain>
    </source>
</reference>
<dbReference type="AlphaFoldDB" id="A0A9W9C1U2"/>
<dbReference type="InterPro" id="IPR036291">
    <property type="entry name" value="NAD(P)-bd_dom_sf"/>
</dbReference>
<evidence type="ECO:0000259" key="3">
    <source>
        <dbReference type="Pfam" id="PF05368"/>
    </source>
</evidence>
<dbReference type="Gene3D" id="3.40.50.720">
    <property type="entry name" value="NAD(P)-binding Rossmann-like Domain"/>
    <property type="match status" value="3"/>
</dbReference>
<organism evidence="4 5">
    <name type="scientific">Didymella glomerata</name>
    <dbReference type="NCBI Taxonomy" id="749621"/>
    <lineage>
        <taxon>Eukaryota</taxon>
        <taxon>Fungi</taxon>
        <taxon>Dikarya</taxon>
        <taxon>Ascomycota</taxon>
        <taxon>Pezizomycotina</taxon>
        <taxon>Dothideomycetes</taxon>
        <taxon>Pleosporomycetidae</taxon>
        <taxon>Pleosporales</taxon>
        <taxon>Pleosporineae</taxon>
        <taxon>Didymellaceae</taxon>
        <taxon>Didymella</taxon>
    </lineage>
</organism>
<dbReference type="Pfam" id="PF05368">
    <property type="entry name" value="NmrA"/>
    <property type="match status" value="1"/>
</dbReference>
<keyword evidence="2" id="KW-0521">NADP</keyword>
<dbReference type="InterPro" id="IPR051164">
    <property type="entry name" value="NmrA-like_oxidored"/>
</dbReference>
<dbReference type="InterPro" id="IPR008030">
    <property type="entry name" value="NmrA-like"/>
</dbReference>
<dbReference type="OrthoDB" id="300709at2759"/>
<feature type="domain" description="NmrA-like" evidence="3">
    <location>
        <begin position="278"/>
        <end position="539"/>
    </location>
</feature>
<accession>A0A9W9C1U2</accession>
<evidence type="ECO:0000256" key="2">
    <source>
        <dbReference type="ARBA" id="ARBA00022857"/>
    </source>
</evidence>